<dbReference type="RefSeq" id="WP_096892434.1">
    <property type="nucleotide sequence ID" value="NZ_BAOS01000001.1"/>
</dbReference>
<dbReference type="SUPFAM" id="SSF160246">
    <property type="entry name" value="EspE N-terminal domain-like"/>
    <property type="match status" value="1"/>
</dbReference>
<proteinExistence type="predicted"/>
<dbReference type="InterPro" id="IPR037257">
    <property type="entry name" value="T2SS_E_N_sf"/>
</dbReference>
<dbReference type="OrthoDB" id="261500at2"/>
<keyword evidence="2" id="KW-1185">Reference proteome</keyword>
<evidence type="ECO:0000313" key="1">
    <source>
        <dbReference type="EMBL" id="GAX59301.1"/>
    </source>
</evidence>
<gene>
    <name evidence="1" type="ORF">SCALIN_C01_0232</name>
</gene>
<evidence type="ECO:0000313" key="2">
    <source>
        <dbReference type="Proteomes" id="UP000218542"/>
    </source>
</evidence>
<organism evidence="1 2">
    <name type="scientific">Candidatus Scalindua japonica</name>
    <dbReference type="NCBI Taxonomy" id="1284222"/>
    <lineage>
        <taxon>Bacteria</taxon>
        <taxon>Pseudomonadati</taxon>
        <taxon>Planctomycetota</taxon>
        <taxon>Candidatus Brocadiia</taxon>
        <taxon>Candidatus Brocadiales</taxon>
        <taxon>Candidatus Scalinduaceae</taxon>
        <taxon>Candidatus Scalindua</taxon>
    </lineage>
</organism>
<dbReference type="AlphaFoldDB" id="A0A286TTW3"/>
<comment type="caution">
    <text evidence="1">The sequence shown here is derived from an EMBL/GenBank/DDBJ whole genome shotgun (WGS) entry which is preliminary data.</text>
</comment>
<dbReference type="Proteomes" id="UP000218542">
    <property type="component" value="Unassembled WGS sequence"/>
</dbReference>
<reference evidence="2" key="1">
    <citation type="journal article" date="2017" name="Environ. Microbiol. Rep.">
        <title>Genetic Diversity of Marine Anaerobic Ammonium-Oxidizing Bacteria as Revealed by Genomic and Proteomic Analyses of 'Candidatus Scalindua japonica'.</title>
        <authorList>
            <person name="Oshiki M."/>
            <person name="Mizuto K."/>
            <person name="Kimura Z."/>
            <person name="Kindaichi T."/>
            <person name="Satoh H."/>
            <person name="Okabe S."/>
        </authorList>
    </citation>
    <scope>NUCLEOTIDE SEQUENCE [LARGE SCALE GENOMIC DNA]</scope>
    <source>
        <strain evidence="2">husup-a2</strain>
    </source>
</reference>
<protein>
    <submittedName>
        <fullName evidence="1">Uncharacterized protein</fullName>
    </submittedName>
</protein>
<dbReference type="EMBL" id="BAOS01000001">
    <property type="protein sequence ID" value="GAX59301.1"/>
    <property type="molecule type" value="Genomic_DNA"/>
</dbReference>
<accession>A0A286TTW3</accession>
<name>A0A286TTW3_9BACT</name>
<sequence length="229" mass="25923">MSFGYYLIKKGKIKKKDLDVALKLNTEKGIRLGVLAIDDGLLTEPQLNIILKRQREISDAGLFGEIAINMNLLSKEQVNVLLEKQKEYDRIINQIMVLSGAISNSEKEKELKLFYNMIVGKEDLEAAQKNKIEKSLKLGALAIKNSLLTEQQLSIILERQREISDAGLFGEIAINMNLLSKEQVNVLLDKQKEYDRIIGQILVLSGAISNSEKEKELKLFYKSVSKKEN</sequence>